<feature type="domain" description="B30.2/SPRY" evidence="9">
    <location>
        <begin position="264"/>
        <end position="456"/>
    </location>
</feature>
<evidence type="ECO:0000256" key="7">
    <source>
        <dbReference type="SAM" id="Phobius"/>
    </source>
</evidence>
<dbReference type="InterPro" id="IPR006574">
    <property type="entry name" value="PRY"/>
</dbReference>
<organism evidence="10 11">
    <name type="scientific">Labrus bergylta</name>
    <name type="common">ballan wrasse</name>
    <dbReference type="NCBI Taxonomy" id="56723"/>
    <lineage>
        <taxon>Eukaryota</taxon>
        <taxon>Metazoa</taxon>
        <taxon>Chordata</taxon>
        <taxon>Craniata</taxon>
        <taxon>Vertebrata</taxon>
        <taxon>Euteleostomi</taxon>
        <taxon>Actinopterygii</taxon>
        <taxon>Neopterygii</taxon>
        <taxon>Teleostei</taxon>
        <taxon>Neoteleostei</taxon>
        <taxon>Acanthomorphata</taxon>
        <taxon>Eupercaria</taxon>
        <taxon>Labriformes</taxon>
        <taxon>Labridae</taxon>
        <taxon>Labrus</taxon>
    </lineage>
</organism>
<evidence type="ECO:0000313" key="10">
    <source>
        <dbReference type="Ensembl" id="ENSLBEP00000003606.1"/>
    </source>
</evidence>
<dbReference type="PROSITE" id="PS00518">
    <property type="entry name" value="ZF_RING_1"/>
    <property type="match status" value="1"/>
</dbReference>
<dbReference type="SUPFAM" id="SSF57845">
    <property type="entry name" value="B-box zinc-binding domain"/>
    <property type="match status" value="1"/>
</dbReference>
<dbReference type="Pfam" id="PF13765">
    <property type="entry name" value="PRY"/>
    <property type="match status" value="1"/>
</dbReference>
<dbReference type="InterPro" id="IPR043136">
    <property type="entry name" value="B30.2/SPRY_sf"/>
</dbReference>
<keyword evidence="7" id="KW-1133">Transmembrane helix</keyword>
<keyword evidence="2" id="KW-0479">Metal-binding</keyword>
<evidence type="ECO:0000256" key="3">
    <source>
        <dbReference type="ARBA" id="ARBA00022771"/>
    </source>
</evidence>
<dbReference type="PANTHER" id="PTHR25465:SF73">
    <property type="entry name" value="E3 UBIQUITIN_ISG15 LIGASE TRIM25 ISOFORM X1"/>
    <property type="match status" value="1"/>
</dbReference>
<dbReference type="AlphaFoldDB" id="A0A3Q3EC13"/>
<dbReference type="Gene3D" id="3.30.160.60">
    <property type="entry name" value="Classic Zinc Finger"/>
    <property type="match status" value="1"/>
</dbReference>
<evidence type="ECO:0000256" key="5">
    <source>
        <dbReference type="ARBA" id="ARBA00022859"/>
    </source>
</evidence>
<keyword evidence="4" id="KW-0862">Zinc</keyword>
<reference evidence="10" key="1">
    <citation type="submission" date="2025-08" db="UniProtKB">
        <authorList>
            <consortium name="Ensembl"/>
        </authorList>
    </citation>
    <scope>IDENTIFICATION</scope>
</reference>
<evidence type="ECO:0000256" key="4">
    <source>
        <dbReference type="ARBA" id="ARBA00022833"/>
    </source>
</evidence>
<dbReference type="Gene3D" id="4.10.830.40">
    <property type="match status" value="1"/>
</dbReference>
<accession>A0A3Q3EC13</accession>
<protein>
    <submittedName>
        <fullName evidence="10">E3 ubiquitin-protein ligase Midline-1-like</fullName>
    </submittedName>
</protein>
<keyword evidence="7" id="KW-0472">Membrane</keyword>
<dbReference type="InterPro" id="IPR051051">
    <property type="entry name" value="E3_ubiq-ligase_TRIM/RNF"/>
</dbReference>
<evidence type="ECO:0000313" key="11">
    <source>
        <dbReference type="Proteomes" id="UP000261660"/>
    </source>
</evidence>
<dbReference type="GeneID" id="109996660"/>
<dbReference type="STRING" id="56723.ENSLBEP00000003606"/>
<reference evidence="10" key="2">
    <citation type="submission" date="2025-09" db="UniProtKB">
        <authorList>
            <consortium name="Ensembl"/>
        </authorList>
    </citation>
    <scope>IDENTIFICATION</scope>
</reference>
<feature type="transmembrane region" description="Helical" evidence="7">
    <location>
        <begin position="224"/>
        <end position="244"/>
    </location>
</feature>
<dbReference type="InterPro" id="IPR003877">
    <property type="entry name" value="SPRY_dom"/>
</dbReference>
<dbReference type="PRINTS" id="PR01407">
    <property type="entry name" value="BUTYPHLNCDUF"/>
</dbReference>
<keyword evidence="5" id="KW-0391">Immunity</keyword>
<dbReference type="Gene3D" id="2.60.120.920">
    <property type="match status" value="1"/>
</dbReference>
<dbReference type="InParanoid" id="A0A3Q3EC13"/>
<dbReference type="Proteomes" id="UP000261660">
    <property type="component" value="Unplaced"/>
</dbReference>
<evidence type="ECO:0000259" key="9">
    <source>
        <dbReference type="PROSITE" id="PS50188"/>
    </source>
</evidence>
<dbReference type="InterPro" id="IPR017907">
    <property type="entry name" value="Znf_RING_CS"/>
</dbReference>
<dbReference type="GO" id="GO:0008270">
    <property type="term" value="F:zinc ion binding"/>
    <property type="evidence" value="ECO:0007669"/>
    <property type="project" value="UniProtKB-KW"/>
</dbReference>
<dbReference type="PROSITE" id="PS50188">
    <property type="entry name" value="B302_SPRY"/>
    <property type="match status" value="1"/>
</dbReference>
<evidence type="ECO:0000256" key="1">
    <source>
        <dbReference type="ARBA" id="ARBA00022588"/>
    </source>
</evidence>
<dbReference type="Pfam" id="PF00643">
    <property type="entry name" value="zf-B_box"/>
    <property type="match status" value="1"/>
</dbReference>
<dbReference type="InterPro" id="IPR027370">
    <property type="entry name" value="Znf-RING_euk"/>
</dbReference>
<proteinExistence type="predicted"/>
<dbReference type="SMART" id="SM00184">
    <property type="entry name" value="RING"/>
    <property type="match status" value="1"/>
</dbReference>
<dbReference type="RefSeq" id="XP_020506576.1">
    <property type="nucleotide sequence ID" value="XM_020650920.3"/>
</dbReference>
<dbReference type="Pfam" id="PF13445">
    <property type="entry name" value="zf-RING_UBOX"/>
    <property type="match status" value="1"/>
</dbReference>
<dbReference type="InterPro" id="IPR013320">
    <property type="entry name" value="ConA-like_dom_sf"/>
</dbReference>
<dbReference type="Pfam" id="PF00622">
    <property type="entry name" value="SPRY"/>
    <property type="match status" value="1"/>
</dbReference>
<dbReference type="SUPFAM" id="SSF57850">
    <property type="entry name" value="RING/U-box"/>
    <property type="match status" value="1"/>
</dbReference>
<dbReference type="InterPro" id="IPR000315">
    <property type="entry name" value="Znf_B-box"/>
</dbReference>
<keyword evidence="7" id="KW-0812">Transmembrane</keyword>
<evidence type="ECO:0000256" key="2">
    <source>
        <dbReference type="ARBA" id="ARBA00022723"/>
    </source>
</evidence>
<dbReference type="InterPro" id="IPR013083">
    <property type="entry name" value="Znf_RING/FYVE/PHD"/>
</dbReference>
<dbReference type="GO" id="GO:0045087">
    <property type="term" value="P:innate immune response"/>
    <property type="evidence" value="ECO:0007669"/>
    <property type="project" value="UniProtKB-KW"/>
</dbReference>
<dbReference type="CDD" id="cd19756">
    <property type="entry name" value="Bbox2"/>
    <property type="match status" value="1"/>
</dbReference>
<dbReference type="PANTHER" id="PTHR25465">
    <property type="entry name" value="B-BOX DOMAIN CONTAINING"/>
    <property type="match status" value="1"/>
</dbReference>
<dbReference type="InterPro" id="IPR001870">
    <property type="entry name" value="B30.2/SPRY"/>
</dbReference>
<evidence type="ECO:0000259" key="8">
    <source>
        <dbReference type="PROSITE" id="PS50089"/>
    </source>
</evidence>
<feature type="domain" description="RING-type" evidence="8">
    <location>
        <begin position="15"/>
        <end position="57"/>
    </location>
</feature>
<dbReference type="InterPro" id="IPR003879">
    <property type="entry name" value="Butyrophylin_SPRY"/>
</dbReference>
<sequence length="456" mass="51807">MADTNMVNLEEMLTCPVCRDIFKDPRQLPCGHSLCMSCLESMLDLASNVPFRCPDCRGYFGAVLRIQKSYALSSIAEEFRGNMKRKERKSVYCDFCSEKTTLAKKTCLKCEVSMCDEHAKNHHELPVYIGHPLVSPLCDFLERKCPQHEDKVLKYYCNTSRRYICNMCAFERKQLNQTTEACTVLRRQLTLYMDQNFKIIEEQMKEANELVKTLKKPKVNPAGWPFNIVTGMLLFLWFIVLYYASDYAVENQSLVKALETQQNRVAKLLVDHPMKSHHAETENQGVDLDSASPFLGVSDDLRTAERVKTKLLYPNRTGRFDDAPQVLSARCFSSGTHTWEVEAEGYWDIAVSYKSIQRKNSSAFGNNAESWSLSHDGEGKLFAYHDKEKTLLPATLQSSRIAVSVNIEEGSIRFSAVESTIKHLHEFKAKLTEPVCLGLGLYGIDPPSRASIVKVS</sequence>
<keyword evidence="3 6" id="KW-0863">Zinc-finger</keyword>
<dbReference type="InterPro" id="IPR001841">
    <property type="entry name" value="Znf_RING"/>
</dbReference>
<dbReference type="SMART" id="SM00589">
    <property type="entry name" value="PRY"/>
    <property type="match status" value="1"/>
</dbReference>
<name>A0A3Q3EC13_9LABR</name>
<dbReference type="GO" id="GO:0005737">
    <property type="term" value="C:cytoplasm"/>
    <property type="evidence" value="ECO:0007669"/>
    <property type="project" value="UniProtKB-ARBA"/>
</dbReference>
<dbReference type="Gene3D" id="3.30.40.10">
    <property type="entry name" value="Zinc/RING finger domain, C3HC4 (zinc finger)"/>
    <property type="match status" value="1"/>
</dbReference>
<dbReference type="Ensembl" id="ENSLBET00000003794.1">
    <property type="protein sequence ID" value="ENSLBEP00000003606.1"/>
    <property type="gene ID" value="ENSLBEG00000002792.1"/>
</dbReference>
<keyword evidence="11" id="KW-1185">Reference proteome</keyword>
<dbReference type="SUPFAM" id="SSF49899">
    <property type="entry name" value="Concanavalin A-like lectins/glucanases"/>
    <property type="match status" value="1"/>
</dbReference>
<keyword evidence="1" id="KW-0399">Innate immunity</keyword>
<evidence type="ECO:0000256" key="6">
    <source>
        <dbReference type="PROSITE-ProRule" id="PRU00175"/>
    </source>
</evidence>
<dbReference type="PROSITE" id="PS50089">
    <property type="entry name" value="ZF_RING_2"/>
    <property type="match status" value="1"/>
</dbReference>
<dbReference type="GeneTree" id="ENSGT00940000165001"/>